<accession>A0ABT5XA27</accession>
<dbReference type="GO" id="GO:0044682">
    <property type="term" value="F:GTP cyclohydrolase IV activity"/>
    <property type="evidence" value="ECO:0007669"/>
    <property type="project" value="UniProtKB-EC"/>
</dbReference>
<dbReference type="EMBL" id="JARFPK010000047">
    <property type="protein sequence ID" value="MDF0591554.1"/>
    <property type="molecule type" value="Genomic_DNA"/>
</dbReference>
<dbReference type="HAMAP" id="MF_01527_A">
    <property type="entry name" value="GTP_cyclohydrol_A"/>
    <property type="match status" value="1"/>
</dbReference>
<evidence type="ECO:0000313" key="8">
    <source>
        <dbReference type="Proteomes" id="UP001220010"/>
    </source>
</evidence>
<dbReference type="PANTHER" id="PTHR36445:SF1">
    <property type="entry name" value="GTP CYCLOHYDROLASE MPTA"/>
    <property type="match status" value="1"/>
</dbReference>
<sequence>METLPDVQACQPEYPINLTRVGLTGVKKLVKVLREDEDRPIVLISNFEVFVDLPSDRKGANLSRNFEVIDEVLEEAINEPVYVIEELCGEIARRVLSKHEYATRAEVKMKSEFIVERSSPVTRTPGQEVVDIFAEAVAREGHVRKLVGAEVVGMTACPCAQEIMRDQVRRELSTLGLTPEEAFEFAAKLPVATHNQRGRGMISIQVCDRRCVSLYEIIKIIERSMSSRVFGLLKRPDEAVVVQRAHSNPKFVEDCVRTMAQKVVEAFTDLPDDAVVIMKQINEESIHRHNAFAERSATMGELRAELGAEEPVGCCASSPSPSAAASPSASPPSSSDTTPSSPSTSSSTPPSSTDPPSASSASPSPSPSPSSKIDSEVPKK</sequence>
<comment type="caution">
    <text evidence="7">The sequence shown here is derived from an EMBL/GenBank/DDBJ whole genome shotgun (WGS) entry which is preliminary data.</text>
</comment>
<dbReference type="Gene3D" id="3.10.270.10">
    <property type="entry name" value="Urate Oxidase"/>
    <property type="match status" value="1"/>
</dbReference>
<dbReference type="Pfam" id="PF02649">
    <property type="entry name" value="GCHY-1"/>
    <property type="match status" value="1"/>
</dbReference>
<organism evidence="7 8">
    <name type="scientific">Candidatus Methanocrinis natronophilus</name>
    <dbReference type="NCBI Taxonomy" id="3033396"/>
    <lineage>
        <taxon>Archaea</taxon>
        <taxon>Methanobacteriati</taxon>
        <taxon>Methanobacteriota</taxon>
        <taxon>Stenosarchaea group</taxon>
        <taxon>Methanomicrobia</taxon>
        <taxon>Methanotrichales</taxon>
        <taxon>Methanotrichaceae</taxon>
        <taxon>Methanocrinis</taxon>
    </lineage>
</organism>
<keyword evidence="8" id="KW-1185">Reference proteome</keyword>
<evidence type="ECO:0000256" key="3">
    <source>
        <dbReference type="ARBA" id="ARBA00023004"/>
    </source>
</evidence>
<protein>
    <recommendedName>
        <fullName evidence="4 5">GTP cyclohydrolase MptA</fullName>
        <ecNumber evidence="4 5">3.5.4.39</ecNumber>
    </recommendedName>
    <alternativeName>
        <fullName evidence="4">GTP cyclohydrolase IV</fullName>
    </alternativeName>
</protein>
<comment type="function">
    <text evidence="4">Converts GTP to 7,8-dihydro-D-neopterin 2',3'-cyclic phosphate, the first intermediate in the biosynthesis of coenzyme methanopterin.</text>
</comment>
<comment type="catalytic activity">
    <reaction evidence="4">
        <text>GTP + H2O = 7,8-dihydroneopterin 2',3'-cyclic phosphate + formate + diphosphate + H(+)</text>
        <dbReference type="Rhea" id="RHEA:25860"/>
        <dbReference type="ChEBI" id="CHEBI:15377"/>
        <dbReference type="ChEBI" id="CHEBI:15378"/>
        <dbReference type="ChEBI" id="CHEBI:15740"/>
        <dbReference type="ChEBI" id="CHEBI:33019"/>
        <dbReference type="ChEBI" id="CHEBI:37565"/>
        <dbReference type="ChEBI" id="CHEBI:58854"/>
        <dbReference type="EC" id="3.5.4.39"/>
    </reaction>
</comment>
<evidence type="ECO:0000256" key="6">
    <source>
        <dbReference type="SAM" id="MobiDB-lite"/>
    </source>
</evidence>
<reference evidence="7 8" key="1">
    <citation type="submission" date="2023-03" db="EMBL/GenBank/DDBJ databases">
        <title>WGS of Methanotrichaceae archaeon Mx.</title>
        <authorList>
            <person name="Sorokin D.Y."/>
            <person name="Merkel A.Y."/>
        </authorList>
    </citation>
    <scope>NUCLEOTIDE SEQUENCE [LARGE SCALE GENOMIC DNA]</scope>
    <source>
        <strain evidence="7 8">Mx</strain>
    </source>
</reference>
<dbReference type="InterPro" id="IPR022840">
    <property type="entry name" value="GTP_cyclohydrolase_MptA"/>
</dbReference>
<evidence type="ECO:0000256" key="2">
    <source>
        <dbReference type="ARBA" id="ARBA00022801"/>
    </source>
</evidence>
<dbReference type="EC" id="3.5.4.39" evidence="4 5"/>
<dbReference type="InterPro" id="IPR003801">
    <property type="entry name" value="GTP_cyclohydrolase_FolE2/MptA"/>
</dbReference>
<feature type="site" description="May be catalytically important" evidence="4">
    <location>
        <position position="157"/>
    </location>
</feature>
<keyword evidence="1 4" id="KW-0479">Metal-binding</keyword>
<feature type="region of interest" description="Disordered" evidence="6">
    <location>
        <begin position="311"/>
        <end position="380"/>
    </location>
</feature>
<evidence type="ECO:0000256" key="4">
    <source>
        <dbReference type="HAMAP-Rule" id="MF_01527"/>
    </source>
</evidence>
<evidence type="ECO:0000313" key="7">
    <source>
        <dbReference type="EMBL" id="MDF0591554.1"/>
    </source>
</evidence>
<comment type="subunit">
    <text evidence="4">Homodimer.</text>
</comment>
<comment type="similarity">
    <text evidence="4">Belongs to the GTP cyclohydrolase IV family.</text>
</comment>
<dbReference type="PANTHER" id="PTHR36445">
    <property type="entry name" value="GTP CYCLOHYDROLASE MPTA"/>
    <property type="match status" value="1"/>
</dbReference>
<name>A0ABT5XA27_9EURY</name>
<proteinExistence type="inferred from homology"/>
<keyword evidence="2 4" id="KW-0378">Hydrolase</keyword>
<dbReference type="Proteomes" id="UP001220010">
    <property type="component" value="Unassembled WGS sequence"/>
</dbReference>
<comment type="pathway">
    <text evidence="4">Cofactor biosynthesis; 5,6,7,8-tetrahydromethanopterin biosynthesis.</text>
</comment>
<comment type="cofactor">
    <cofactor evidence="4">
        <name>Fe(2+)</name>
        <dbReference type="ChEBI" id="CHEBI:29033"/>
    </cofactor>
    <text evidence="4">Binds 1 Fe(2+) ion per subunit.</text>
</comment>
<evidence type="ECO:0000256" key="5">
    <source>
        <dbReference type="NCBIfam" id="TIGR00294"/>
    </source>
</evidence>
<gene>
    <name evidence="4 7" type="primary">mptA</name>
    <name evidence="7" type="ORF">P0O15_10320</name>
</gene>
<evidence type="ECO:0000256" key="1">
    <source>
        <dbReference type="ARBA" id="ARBA00022723"/>
    </source>
</evidence>
<keyword evidence="3 4" id="KW-0408">Iron</keyword>
<dbReference type="NCBIfam" id="TIGR00294">
    <property type="entry name" value="GTP cyclohydrolase MptA"/>
    <property type="match status" value="1"/>
</dbReference>
<feature type="compositionally biased region" description="Low complexity" evidence="6">
    <location>
        <begin position="316"/>
        <end position="363"/>
    </location>
</feature>